<dbReference type="Proteomes" id="UP000192758">
    <property type="component" value="Unassembled WGS sequence"/>
</dbReference>
<keyword evidence="2 7" id="KW-0240">DNA-directed RNA polymerase</keyword>
<evidence type="ECO:0000256" key="4">
    <source>
        <dbReference type="ARBA" id="ARBA00022771"/>
    </source>
</evidence>
<evidence type="ECO:0000313" key="12">
    <source>
        <dbReference type="Proteomes" id="UP000192758"/>
    </source>
</evidence>
<keyword evidence="5 8" id="KW-0862">Zinc</keyword>
<name>A0A1W0E981_9MICR</name>
<dbReference type="PROSITE" id="PS00466">
    <property type="entry name" value="ZF_TFIIS_1"/>
    <property type="match status" value="1"/>
</dbReference>
<dbReference type="AlphaFoldDB" id="A0A1W0E981"/>
<feature type="binding site" evidence="8">
    <location>
        <position position="62"/>
    </location>
    <ligand>
        <name>Zn(2+)</name>
        <dbReference type="ChEBI" id="CHEBI:29105"/>
        <label>2</label>
    </ligand>
</feature>
<evidence type="ECO:0000256" key="3">
    <source>
        <dbReference type="ARBA" id="ARBA00022723"/>
    </source>
</evidence>
<comment type="caution">
    <text evidence="11">The sequence shown here is derived from an EMBL/GenBank/DDBJ whole genome shotgun (WGS) entry which is preliminary data.</text>
</comment>
<evidence type="ECO:0000256" key="6">
    <source>
        <dbReference type="ARBA" id="ARBA00023242"/>
    </source>
</evidence>
<feature type="domain" description="TFIIS-type" evidence="10">
    <location>
        <begin position="58"/>
        <end position="98"/>
    </location>
</feature>
<dbReference type="InterPro" id="IPR034004">
    <property type="entry name" value="Zn_ribbon_RPA12_C"/>
</dbReference>
<dbReference type="InterPro" id="IPR001222">
    <property type="entry name" value="Znf_TFIIS"/>
</dbReference>
<feature type="binding site" evidence="8">
    <location>
        <position position="93"/>
    </location>
    <ligand>
        <name>Zn(2+)</name>
        <dbReference type="ChEBI" id="CHEBI:29105"/>
        <label>2</label>
    </ligand>
</feature>
<dbReference type="VEuPathDB" id="MicrosporidiaDB:EHP00_359"/>
<accession>A0A1W0E981</accession>
<keyword evidence="12" id="KW-1185">Reference proteome</keyword>
<evidence type="ECO:0000256" key="2">
    <source>
        <dbReference type="ARBA" id="ARBA00022478"/>
    </source>
</evidence>
<feature type="binding site" evidence="8">
    <location>
        <position position="3"/>
    </location>
    <ligand>
        <name>Zn(2+)</name>
        <dbReference type="ChEBI" id="CHEBI:29105"/>
        <label>1</label>
    </ligand>
</feature>
<evidence type="ECO:0000259" key="10">
    <source>
        <dbReference type="PROSITE" id="PS51133"/>
    </source>
</evidence>
<dbReference type="SMART" id="SM00440">
    <property type="entry name" value="ZnF_C2C2"/>
    <property type="match status" value="1"/>
</dbReference>
<sequence length="101" mass="11878">MFCECGSVIVLIPGECIHQCLRCNKVVSENKILEYEYVQVKKINREENKEELIEQVKRERICVKCNNDQMYFHTAQIRSADEGQTIFYECTKCGYKETINS</sequence>
<feature type="binding site" evidence="8">
    <location>
        <position position="20"/>
    </location>
    <ligand>
        <name>Zn(2+)</name>
        <dbReference type="ChEBI" id="CHEBI:29105"/>
        <label>1</label>
    </ligand>
</feature>
<dbReference type="PROSITE" id="PS51133">
    <property type="entry name" value="ZF_TFIIS_2"/>
    <property type="match status" value="1"/>
</dbReference>
<evidence type="ECO:0000256" key="8">
    <source>
        <dbReference type="PIRSR" id="PIRSR005586-1"/>
    </source>
</evidence>
<dbReference type="CDD" id="cd10507">
    <property type="entry name" value="Zn-ribbon_RPA12"/>
    <property type="match status" value="1"/>
</dbReference>
<comment type="subcellular location">
    <subcellularLocation>
        <location evidence="1">Nucleus</location>
        <location evidence="1">Nucleolus</location>
    </subcellularLocation>
</comment>
<dbReference type="GO" id="GO:0008270">
    <property type="term" value="F:zinc ion binding"/>
    <property type="evidence" value="ECO:0007669"/>
    <property type="project" value="UniProtKB-KW"/>
</dbReference>
<evidence type="ECO:0000313" key="11">
    <source>
        <dbReference type="EMBL" id="OQS55817.1"/>
    </source>
</evidence>
<dbReference type="InterPro" id="IPR012164">
    <property type="entry name" value="Rpa12/Rpb9/Rpc10/TFS"/>
</dbReference>
<dbReference type="SUPFAM" id="SSF57783">
    <property type="entry name" value="Zinc beta-ribbon"/>
    <property type="match status" value="1"/>
</dbReference>
<feature type="binding site" evidence="8">
    <location>
        <position position="23"/>
    </location>
    <ligand>
        <name>Zn(2+)</name>
        <dbReference type="ChEBI" id="CHEBI:29105"/>
        <label>1</label>
    </ligand>
</feature>
<evidence type="ECO:0000256" key="9">
    <source>
        <dbReference type="PIRSR" id="PIRSR005586-2"/>
    </source>
</evidence>
<feature type="zinc finger region" description="C4-type" evidence="9">
    <location>
        <begin position="3"/>
        <end position="23"/>
    </location>
</feature>
<dbReference type="EMBL" id="MNPJ01000001">
    <property type="protein sequence ID" value="OQS55817.1"/>
    <property type="molecule type" value="Genomic_DNA"/>
</dbReference>
<dbReference type="PANTHER" id="PTHR11239:SF14">
    <property type="entry name" value="DNA-DIRECTED RNA POLYMERASE I SUBUNIT RPA12"/>
    <property type="match status" value="1"/>
</dbReference>
<dbReference type="GO" id="GO:0003899">
    <property type="term" value="F:DNA-directed RNA polymerase activity"/>
    <property type="evidence" value="ECO:0007669"/>
    <property type="project" value="InterPro"/>
</dbReference>
<feature type="binding site" evidence="8">
    <location>
        <position position="65"/>
    </location>
    <ligand>
        <name>Zn(2+)</name>
        <dbReference type="ChEBI" id="CHEBI:29105"/>
        <label>2</label>
    </ligand>
</feature>
<dbReference type="STRING" id="646526.A0A1W0E981"/>
<evidence type="ECO:0000256" key="5">
    <source>
        <dbReference type="ARBA" id="ARBA00022833"/>
    </source>
</evidence>
<dbReference type="OrthoDB" id="10056816at2759"/>
<keyword evidence="6 7" id="KW-0539">Nucleus</keyword>
<dbReference type="PANTHER" id="PTHR11239">
    <property type="entry name" value="DNA-DIRECTED RNA POLYMERASE"/>
    <property type="match status" value="1"/>
</dbReference>
<feature type="binding site" evidence="8">
    <location>
        <position position="5"/>
    </location>
    <ligand>
        <name>Zn(2+)</name>
        <dbReference type="ChEBI" id="CHEBI:29105"/>
        <label>1</label>
    </ligand>
</feature>
<comment type="similarity">
    <text evidence="7">Belongs to the archaeal rpoM/eukaryotic RPA12/RPB9/RPC11 RNA polymerase family.</text>
</comment>
<reference evidence="11 12" key="1">
    <citation type="journal article" date="2017" name="Environ. Microbiol.">
        <title>Decay of the glycolytic pathway and adaptation to intranuclear parasitism within Enterocytozoonidae microsporidia.</title>
        <authorList>
            <person name="Wiredu Boakye D."/>
            <person name="Jaroenlak P."/>
            <person name="Prachumwat A."/>
            <person name="Williams T.A."/>
            <person name="Bateman K.S."/>
            <person name="Itsathitphaisarn O."/>
            <person name="Sritunyalucksana K."/>
            <person name="Paszkiewicz K.H."/>
            <person name="Moore K.A."/>
            <person name="Stentiford G.D."/>
            <person name="Williams B.A."/>
        </authorList>
    </citation>
    <scope>NUCLEOTIDE SEQUENCE [LARGE SCALE GENOMIC DNA]</scope>
    <source>
        <strain evidence="11 12">TH1</strain>
    </source>
</reference>
<evidence type="ECO:0000256" key="1">
    <source>
        <dbReference type="ARBA" id="ARBA00004604"/>
    </source>
</evidence>
<proteinExistence type="inferred from homology"/>
<dbReference type="GO" id="GO:0005736">
    <property type="term" value="C:RNA polymerase I complex"/>
    <property type="evidence" value="ECO:0007669"/>
    <property type="project" value="EnsemblFungi"/>
</dbReference>
<comment type="function">
    <text evidence="7">DNA-dependent RNA polymerase catalyzes the transcription of DNA into RNA using the four ribonucleoside triphosphates as substrates.</text>
</comment>
<dbReference type="Gene3D" id="2.20.25.10">
    <property type="match status" value="1"/>
</dbReference>
<keyword evidence="4 9" id="KW-0863">Zinc-finger</keyword>
<keyword evidence="3 8" id="KW-0479">Metal-binding</keyword>
<dbReference type="GO" id="GO:0003676">
    <property type="term" value="F:nucleic acid binding"/>
    <property type="evidence" value="ECO:0007669"/>
    <property type="project" value="InterPro"/>
</dbReference>
<dbReference type="GO" id="GO:0006363">
    <property type="term" value="P:termination of RNA polymerase I transcription"/>
    <property type="evidence" value="ECO:0007669"/>
    <property type="project" value="EnsemblFungi"/>
</dbReference>
<protein>
    <recommendedName>
        <fullName evidence="7">DNA-directed RNA polymerase subunit</fullName>
    </recommendedName>
</protein>
<organism evidence="11 12">
    <name type="scientific">Ecytonucleospora hepatopenaei</name>
    <dbReference type="NCBI Taxonomy" id="646526"/>
    <lineage>
        <taxon>Eukaryota</taxon>
        <taxon>Fungi</taxon>
        <taxon>Fungi incertae sedis</taxon>
        <taxon>Microsporidia</taxon>
        <taxon>Enterocytozoonidae</taxon>
        <taxon>Ecytonucleospora</taxon>
    </lineage>
</organism>
<dbReference type="Pfam" id="PF01096">
    <property type="entry name" value="Zn_ribbon_TFIIS"/>
    <property type="match status" value="1"/>
</dbReference>
<keyword evidence="7" id="KW-0804">Transcription</keyword>
<gene>
    <name evidence="11" type="primary">rpa12</name>
    <name evidence="11" type="ORF">EHP00_359</name>
</gene>
<evidence type="ECO:0000256" key="7">
    <source>
        <dbReference type="PIRNR" id="PIRNR005586"/>
    </source>
</evidence>
<feature type="binding site" evidence="8">
    <location>
        <position position="90"/>
    </location>
    <ligand>
        <name>Zn(2+)</name>
        <dbReference type="ChEBI" id="CHEBI:29105"/>
        <label>2</label>
    </ligand>
</feature>
<dbReference type="PIRSF" id="PIRSF005586">
    <property type="entry name" value="RNApol_RpoM"/>
    <property type="match status" value="1"/>
</dbReference>